<feature type="transmembrane region" description="Helical" evidence="1">
    <location>
        <begin position="15"/>
        <end position="38"/>
    </location>
</feature>
<evidence type="ECO:0000313" key="2">
    <source>
        <dbReference type="EMBL" id="PMD14401.1"/>
    </source>
</evidence>
<keyword evidence="1" id="KW-0812">Transmembrane</keyword>
<evidence type="ECO:0000313" key="3">
    <source>
        <dbReference type="Proteomes" id="UP000235672"/>
    </source>
</evidence>
<sequence length="202" mass="23027">MSASSHSHAPWRKAILIPFWMLQLGFELFMIIILVLSVNCLSQKVDEDGNIYGADTHALRYAEHIIFPIWLLILCLCLSFTLAEIILFARRQLKPFSFLITTVIKSTIWVVLLILDIISVVDNHESFIESAIIISIEVSLLLCFWIHLVYAGVIYHQFRKNTRLYAPVKHPGSSLALQDHQHGVPTAEYSSSPPHKSYMLDP</sequence>
<reference evidence="2 3" key="1">
    <citation type="submission" date="2016-05" db="EMBL/GenBank/DDBJ databases">
        <title>A degradative enzymes factory behind the ericoid mycorrhizal symbiosis.</title>
        <authorList>
            <consortium name="DOE Joint Genome Institute"/>
            <person name="Martino E."/>
            <person name="Morin E."/>
            <person name="Grelet G."/>
            <person name="Kuo A."/>
            <person name="Kohler A."/>
            <person name="Daghino S."/>
            <person name="Barry K."/>
            <person name="Choi C."/>
            <person name="Cichocki N."/>
            <person name="Clum A."/>
            <person name="Copeland A."/>
            <person name="Hainaut M."/>
            <person name="Haridas S."/>
            <person name="Labutti K."/>
            <person name="Lindquist E."/>
            <person name="Lipzen A."/>
            <person name="Khouja H.-R."/>
            <person name="Murat C."/>
            <person name="Ohm R."/>
            <person name="Olson A."/>
            <person name="Spatafora J."/>
            <person name="Veneault-Fourrey C."/>
            <person name="Henrissat B."/>
            <person name="Grigoriev I."/>
            <person name="Martin F."/>
            <person name="Perotto S."/>
        </authorList>
    </citation>
    <scope>NUCLEOTIDE SEQUENCE [LARGE SCALE GENOMIC DNA]</scope>
    <source>
        <strain evidence="2 3">UAMH 7357</strain>
    </source>
</reference>
<feature type="transmembrane region" description="Helical" evidence="1">
    <location>
        <begin position="130"/>
        <end position="155"/>
    </location>
</feature>
<accession>A0A2J6PK32</accession>
<dbReference type="AlphaFoldDB" id="A0A2J6PK32"/>
<keyword evidence="1" id="KW-1133">Transmembrane helix</keyword>
<name>A0A2J6PK32_9HELO</name>
<evidence type="ECO:0000256" key="1">
    <source>
        <dbReference type="SAM" id="Phobius"/>
    </source>
</evidence>
<protein>
    <submittedName>
        <fullName evidence="2">Uncharacterized protein</fullName>
    </submittedName>
</protein>
<keyword evidence="1" id="KW-0472">Membrane</keyword>
<proteinExistence type="predicted"/>
<feature type="transmembrane region" description="Helical" evidence="1">
    <location>
        <begin position="65"/>
        <end position="89"/>
    </location>
</feature>
<gene>
    <name evidence="2" type="ORF">NA56DRAFT_754874</name>
</gene>
<dbReference type="Proteomes" id="UP000235672">
    <property type="component" value="Unassembled WGS sequence"/>
</dbReference>
<dbReference type="OrthoDB" id="5211263at2759"/>
<dbReference type="EMBL" id="KZ613522">
    <property type="protein sequence ID" value="PMD14401.1"/>
    <property type="molecule type" value="Genomic_DNA"/>
</dbReference>
<organism evidence="2 3">
    <name type="scientific">Hyaloscypha hepaticicola</name>
    <dbReference type="NCBI Taxonomy" id="2082293"/>
    <lineage>
        <taxon>Eukaryota</taxon>
        <taxon>Fungi</taxon>
        <taxon>Dikarya</taxon>
        <taxon>Ascomycota</taxon>
        <taxon>Pezizomycotina</taxon>
        <taxon>Leotiomycetes</taxon>
        <taxon>Helotiales</taxon>
        <taxon>Hyaloscyphaceae</taxon>
        <taxon>Hyaloscypha</taxon>
    </lineage>
</organism>
<keyword evidence="3" id="KW-1185">Reference proteome</keyword>
<feature type="transmembrane region" description="Helical" evidence="1">
    <location>
        <begin position="96"/>
        <end position="118"/>
    </location>
</feature>